<keyword evidence="3" id="KW-1185">Reference proteome</keyword>
<comment type="caution">
    <text evidence="2">The sequence shown here is derived from an EMBL/GenBank/DDBJ whole genome shotgun (WGS) entry which is preliminary data.</text>
</comment>
<feature type="transmembrane region" description="Helical" evidence="1">
    <location>
        <begin position="423"/>
        <end position="442"/>
    </location>
</feature>
<dbReference type="PATRIC" id="fig|909613.9.peg.2095"/>
<feature type="transmembrane region" description="Helical" evidence="1">
    <location>
        <begin position="385"/>
        <end position="403"/>
    </location>
</feature>
<dbReference type="AlphaFoldDB" id="W7J121"/>
<dbReference type="InterPro" id="IPR027417">
    <property type="entry name" value="P-loop_NTPase"/>
</dbReference>
<dbReference type="Gene3D" id="3.40.50.300">
    <property type="entry name" value="P-loop containing nucleotide triphosphate hydrolases"/>
    <property type="match status" value="1"/>
</dbReference>
<dbReference type="EMBL" id="AYXG01000074">
    <property type="protein sequence ID" value="EWC62727.1"/>
    <property type="molecule type" value="Genomic_DNA"/>
</dbReference>
<name>W7J121_9PSEU</name>
<feature type="transmembrane region" description="Helical" evidence="1">
    <location>
        <begin position="358"/>
        <end position="379"/>
    </location>
</feature>
<dbReference type="STRING" id="909613.UO65_2079"/>
<dbReference type="RefSeq" id="WP_035280993.1">
    <property type="nucleotide sequence ID" value="NZ_AYXG01000074.1"/>
</dbReference>
<reference evidence="2 3" key="1">
    <citation type="journal article" date="2014" name="Genome Announc.">
        <title>Draft Genome Sequence of the Antitrypanosomally Active Sponge-Associated Bacterium Actinokineospora sp. Strain EG49.</title>
        <authorList>
            <person name="Harjes J."/>
            <person name="Ryu T."/>
            <person name="Abdelmohsen U.R."/>
            <person name="Moitinho-Silva L."/>
            <person name="Horn H."/>
            <person name="Ravasi T."/>
            <person name="Hentschel U."/>
        </authorList>
    </citation>
    <scope>NUCLEOTIDE SEQUENCE [LARGE SCALE GENOMIC DNA]</scope>
    <source>
        <strain evidence="2 3">EG49</strain>
    </source>
</reference>
<dbReference type="SUPFAM" id="SSF52540">
    <property type="entry name" value="P-loop containing nucleoside triphosphate hydrolases"/>
    <property type="match status" value="1"/>
</dbReference>
<evidence type="ECO:0000313" key="3">
    <source>
        <dbReference type="Proteomes" id="UP000019277"/>
    </source>
</evidence>
<feature type="transmembrane region" description="Helical" evidence="1">
    <location>
        <begin position="331"/>
        <end position="351"/>
    </location>
</feature>
<evidence type="ECO:0000256" key="1">
    <source>
        <dbReference type="SAM" id="Phobius"/>
    </source>
</evidence>
<keyword evidence="1" id="KW-0812">Transmembrane</keyword>
<dbReference type="PANTHER" id="PTHR47691:SF3">
    <property type="entry name" value="HTH-TYPE TRANSCRIPTIONAL REGULATOR RV0890C-RELATED"/>
    <property type="match status" value="1"/>
</dbReference>
<gene>
    <name evidence="2" type="ORF">UO65_2079</name>
</gene>
<dbReference type="Proteomes" id="UP000019277">
    <property type="component" value="Unassembled WGS sequence"/>
</dbReference>
<accession>W7J121</accession>
<feature type="transmembrane region" description="Helical" evidence="1">
    <location>
        <begin position="305"/>
        <end position="325"/>
    </location>
</feature>
<feature type="transmembrane region" description="Helical" evidence="1">
    <location>
        <begin position="490"/>
        <end position="511"/>
    </location>
</feature>
<evidence type="ECO:0000313" key="2">
    <source>
        <dbReference type="EMBL" id="EWC62727.1"/>
    </source>
</evidence>
<dbReference type="OrthoDB" id="7628974at2"/>
<keyword evidence="1" id="KW-0472">Membrane</keyword>
<proteinExistence type="predicted"/>
<sequence length="562" mass="59265">MEPDPQAHTELSGTVDGDVAMVRDVHGNIIFNAPPPTPAPRVPDQLPPATWHFTGRAAALAELDAAAETATAVVITDPTPGLGKSTLAVHWARLRADRFPDGRLHLDLRGSRPGHARHPADVVRDVLAALGEPAHRGDDAQLSQYRTLLSNRRVLLLLDDARDADQVRPLLPPGTGSLALVTGRGRLGALAARPVALGDLDVAESTELLARVVGTARVEAERAAAHHLVLCCAGLPGALVAVATAAGTGPLGAPAAELDRDPGVRAAPDPRTRAQAVIAWSRTREAPHRPVRVPGGAPWLRDHRVLAVVAAVAAACVIGVTSEYLSDTPWFAVPYYLLRCAILAVAVAWIGKTDHRRVIGVGAAFGTAVNFLADAFVSANQNGRFLVWLELLSAVFLTVLLVLRAPRLRPDRVRWLPPAGRPAAIAVGAGVLLWFVLLFIAFQVDEYYGFTTTLIQTGGALGMLLPIAVVGGLALYTAALEPPDDGATRFAEAAVLAYLVPEVLLLLTNLIPTGGTAYLGHVVLFPEPVAWLVALETLAATAIAGGVGWLTRGGAQTRWSRR</sequence>
<protein>
    <submittedName>
        <fullName evidence="2">Transcriptional regulator, SARP family</fullName>
    </submittedName>
</protein>
<organism evidence="2 3">
    <name type="scientific">Actinokineospora spheciospongiae</name>
    <dbReference type="NCBI Taxonomy" id="909613"/>
    <lineage>
        <taxon>Bacteria</taxon>
        <taxon>Bacillati</taxon>
        <taxon>Actinomycetota</taxon>
        <taxon>Actinomycetes</taxon>
        <taxon>Pseudonocardiales</taxon>
        <taxon>Pseudonocardiaceae</taxon>
        <taxon>Actinokineospora</taxon>
    </lineage>
</organism>
<dbReference type="PRINTS" id="PR00364">
    <property type="entry name" value="DISEASERSIST"/>
</dbReference>
<keyword evidence="1" id="KW-1133">Transmembrane helix</keyword>
<dbReference type="eggNOG" id="COG0470">
    <property type="taxonomic scope" value="Bacteria"/>
</dbReference>
<feature type="transmembrane region" description="Helical" evidence="1">
    <location>
        <begin position="454"/>
        <end position="478"/>
    </location>
</feature>
<feature type="transmembrane region" description="Helical" evidence="1">
    <location>
        <begin position="531"/>
        <end position="551"/>
    </location>
</feature>
<dbReference type="PANTHER" id="PTHR47691">
    <property type="entry name" value="REGULATOR-RELATED"/>
    <property type="match status" value="1"/>
</dbReference>